<dbReference type="SUPFAM" id="SSF82771">
    <property type="entry name" value="GIY-YIG endonuclease"/>
    <property type="match status" value="1"/>
</dbReference>
<evidence type="ECO:0000256" key="2">
    <source>
        <dbReference type="ARBA" id="ARBA00022759"/>
    </source>
</evidence>
<dbReference type="PANTHER" id="PTHR20208:SF10">
    <property type="entry name" value="STRUCTURE-SPECIFIC ENDONUCLEASE SUBUNIT SLX1"/>
    <property type="match status" value="1"/>
</dbReference>
<dbReference type="FunCoup" id="A0A165UJM2">
    <property type="interactions" value="81"/>
</dbReference>
<dbReference type="InterPro" id="IPR048749">
    <property type="entry name" value="SLX1_C"/>
</dbReference>
<evidence type="ECO:0000256" key="9">
    <source>
        <dbReference type="SAM" id="MobiDB-lite"/>
    </source>
</evidence>
<feature type="region of interest" description="Disordered" evidence="9">
    <location>
        <begin position="296"/>
        <end position="361"/>
    </location>
</feature>
<keyword evidence="1 8" id="KW-0540">Nuclease</keyword>
<dbReference type="Proteomes" id="UP000076761">
    <property type="component" value="Unassembled WGS sequence"/>
</dbReference>
<comment type="cofactor">
    <cofactor evidence="8">
        <name>a divalent metal cation</name>
        <dbReference type="ChEBI" id="CHEBI:60240"/>
    </cofactor>
</comment>
<evidence type="ECO:0000256" key="7">
    <source>
        <dbReference type="ARBA" id="ARBA00023242"/>
    </source>
</evidence>
<keyword evidence="7 8" id="KW-0539">Nucleus</keyword>
<dbReference type="InterPro" id="IPR027520">
    <property type="entry name" value="Slx1"/>
</dbReference>
<evidence type="ECO:0000256" key="5">
    <source>
        <dbReference type="ARBA" id="ARBA00023172"/>
    </source>
</evidence>
<gene>
    <name evidence="11" type="ORF">NEOLEDRAFT_1087264</name>
</gene>
<dbReference type="OrthoDB" id="24645at2759"/>
<feature type="domain" description="GIY-YIG" evidence="10">
    <location>
        <begin position="20"/>
        <end position="102"/>
    </location>
</feature>
<dbReference type="CDD" id="cd10455">
    <property type="entry name" value="GIY-YIG_SLX1"/>
    <property type="match status" value="1"/>
</dbReference>
<comment type="caution">
    <text evidence="8">Lacks conserved residue(s) required for the propagation of feature annotation.</text>
</comment>
<dbReference type="STRING" id="1314782.A0A165UJM2"/>
<evidence type="ECO:0000256" key="6">
    <source>
        <dbReference type="ARBA" id="ARBA00023204"/>
    </source>
</evidence>
<evidence type="ECO:0000313" key="12">
    <source>
        <dbReference type="Proteomes" id="UP000076761"/>
    </source>
</evidence>
<evidence type="ECO:0000313" key="11">
    <source>
        <dbReference type="EMBL" id="KZT28272.1"/>
    </source>
</evidence>
<dbReference type="InterPro" id="IPR035901">
    <property type="entry name" value="GIY-YIG_endonuc_sf"/>
</dbReference>
<dbReference type="Gene3D" id="3.40.1440.10">
    <property type="entry name" value="GIY-YIG endonuclease"/>
    <property type="match status" value="1"/>
</dbReference>
<dbReference type="GO" id="GO:0000724">
    <property type="term" value="P:double-strand break repair via homologous recombination"/>
    <property type="evidence" value="ECO:0007669"/>
    <property type="project" value="TreeGrafter"/>
</dbReference>
<comment type="subcellular location">
    <subcellularLocation>
        <location evidence="8">Nucleus</location>
    </subcellularLocation>
</comment>
<comment type="function">
    <text evidence="8">Catalytic subunit of the SLX1-SLX4 structure-specific endonuclease that resolves DNA secondary structures generated during DNA repair and recombination. Has endonuclease activity towards branched DNA substrates, introducing single-strand cuts in duplex DNA close to junctions with ss-DNA.</text>
</comment>
<proteinExistence type="inferred from homology"/>
<feature type="region of interest" description="Disordered" evidence="9">
    <location>
        <begin position="375"/>
        <end position="400"/>
    </location>
</feature>
<evidence type="ECO:0000256" key="1">
    <source>
        <dbReference type="ARBA" id="ARBA00022722"/>
    </source>
</evidence>
<dbReference type="EMBL" id="KV425558">
    <property type="protein sequence ID" value="KZT28272.1"/>
    <property type="molecule type" value="Genomic_DNA"/>
</dbReference>
<dbReference type="FunFam" id="3.40.1440.10:FF:000006">
    <property type="entry name" value="Structure-specific endonuclease subunit SLX1"/>
    <property type="match status" value="1"/>
</dbReference>
<dbReference type="AlphaFoldDB" id="A0A165UJM2"/>
<dbReference type="InterPro" id="IPR000305">
    <property type="entry name" value="GIY-YIG_endonuc"/>
</dbReference>
<keyword evidence="12" id="KW-1185">Reference proteome</keyword>
<evidence type="ECO:0000256" key="4">
    <source>
        <dbReference type="ARBA" id="ARBA00022801"/>
    </source>
</evidence>
<keyword evidence="3 8" id="KW-0227">DNA damage</keyword>
<dbReference type="HAMAP" id="MF_03100">
    <property type="entry name" value="Endonuc_su_Slx1"/>
    <property type="match status" value="1"/>
</dbReference>
<keyword evidence="5 8" id="KW-0233">DNA recombination</keyword>
<dbReference type="GO" id="GO:0017108">
    <property type="term" value="F:5'-flap endonuclease activity"/>
    <property type="evidence" value="ECO:0007669"/>
    <property type="project" value="InterPro"/>
</dbReference>
<protein>
    <recommendedName>
        <fullName evidence="10">GIY-YIG domain-containing protein</fullName>
    </recommendedName>
</protein>
<dbReference type="GO" id="GO:0008821">
    <property type="term" value="F:crossover junction DNA endonuclease activity"/>
    <property type="evidence" value="ECO:0007669"/>
    <property type="project" value="TreeGrafter"/>
</dbReference>
<sequence>MVPLKANTGRSSLADHTFPPFYACYLLKSVRTPRTKATYIGSTPNPPRRVRQHNGEITQGAWKTQRNRPWVMQMIVHGFPSKLAALQFEWAWQHPHISRHLKDDSGKKLISSNHKYLKANVSVARTMVASHPYTTWPLHVKLFTQDVLKAWTEASRKADADGLPLPPGFTCVTEFEGVDGKTGMRGSGRYGPIDVTDGQFTAAHLSKYKRITSTGTDLVCSICTEPLHQPFDPLEIALCPQDSCTAMSHLHCLAQAFISQGKQPTAIPRGGSCRSCNTYVLWGDVVKGCYRRKTDGVPSLPLDDDDDDAAEDDGEILGDVEENEEVEPSPPVTPWKRAAPKTQKPRKVAAGRAKGKDVTTAVHQDEEREFFDLSGISSTSSDDERQLIKPRTPTRPTMKKRTVASVLETTVTQRMRPTASGSSRQMSTFPTTVNSRNRCDFYREGEADLVENVNNINTFSSHTRTPVRSRPPNSTGSVLARAFSSLSVSPGPCLPIEEDAPSHLPEIIEISD</sequence>
<dbReference type="Pfam" id="PF01541">
    <property type="entry name" value="GIY-YIG"/>
    <property type="match status" value="1"/>
</dbReference>
<comment type="subunit">
    <text evidence="8">Forms a heterodimer with SLX4.</text>
</comment>
<dbReference type="PANTHER" id="PTHR20208">
    <property type="entry name" value="STRUCTURE-SPECIFIC ENDONUCLEASE SUBUNIT SLX1"/>
    <property type="match status" value="1"/>
</dbReference>
<dbReference type="InParanoid" id="A0A165UJM2"/>
<name>A0A165UJM2_9AGAM</name>
<comment type="similarity">
    <text evidence="8">Belongs to the SLX1 family.</text>
</comment>
<dbReference type="GO" id="GO:0033557">
    <property type="term" value="C:Slx1-Slx4 complex"/>
    <property type="evidence" value="ECO:0007669"/>
    <property type="project" value="UniProtKB-UniRule"/>
</dbReference>
<keyword evidence="6 8" id="KW-0234">DNA repair</keyword>
<dbReference type="PROSITE" id="PS50164">
    <property type="entry name" value="GIY_YIG"/>
    <property type="match status" value="1"/>
</dbReference>
<evidence type="ECO:0000259" key="10">
    <source>
        <dbReference type="PROSITE" id="PS50164"/>
    </source>
</evidence>
<accession>A0A165UJM2</accession>
<reference evidence="11 12" key="1">
    <citation type="journal article" date="2016" name="Mol. Biol. Evol.">
        <title>Comparative Genomics of Early-Diverging Mushroom-Forming Fungi Provides Insights into the Origins of Lignocellulose Decay Capabilities.</title>
        <authorList>
            <person name="Nagy L.G."/>
            <person name="Riley R."/>
            <person name="Tritt A."/>
            <person name="Adam C."/>
            <person name="Daum C."/>
            <person name="Floudas D."/>
            <person name="Sun H."/>
            <person name="Yadav J.S."/>
            <person name="Pangilinan J."/>
            <person name="Larsson K.H."/>
            <person name="Matsuura K."/>
            <person name="Barry K."/>
            <person name="Labutti K."/>
            <person name="Kuo R."/>
            <person name="Ohm R.A."/>
            <person name="Bhattacharya S.S."/>
            <person name="Shirouzu T."/>
            <person name="Yoshinaga Y."/>
            <person name="Martin F.M."/>
            <person name="Grigoriev I.V."/>
            <person name="Hibbett D.S."/>
        </authorList>
    </citation>
    <scope>NUCLEOTIDE SEQUENCE [LARGE SCALE GENOMIC DNA]</scope>
    <source>
        <strain evidence="11 12">HHB14362 ss-1</strain>
    </source>
</reference>
<keyword evidence="4 8" id="KW-0378">Hydrolase</keyword>
<feature type="compositionally biased region" description="Acidic residues" evidence="9">
    <location>
        <begin position="302"/>
        <end position="327"/>
    </location>
</feature>
<evidence type="ECO:0000256" key="3">
    <source>
        <dbReference type="ARBA" id="ARBA00022763"/>
    </source>
</evidence>
<dbReference type="InterPro" id="IPR050381">
    <property type="entry name" value="SLX1_endonuclease"/>
</dbReference>
<evidence type="ECO:0000256" key="8">
    <source>
        <dbReference type="HAMAP-Rule" id="MF_03100"/>
    </source>
</evidence>
<dbReference type="Gene3D" id="3.30.40.10">
    <property type="entry name" value="Zinc/RING finger domain, C3HC4 (zinc finger)"/>
    <property type="match status" value="1"/>
</dbReference>
<dbReference type="InterPro" id="IPR013083">
    <property type="entry name" value="Znf_RING/FYVE/PHD"/>
</dbReference>
<keyword evidence="2 8" id="KW-0255">Endonuclease</keyword>
<organism evidence="11 12">
    <name type="scientific">Neolentinus lepideus HHB14362 ss-1</name>
    <dbReference type="NCBI Taxonomy" id="1314782"/>
    <lineage>
        <taxon>Eukaryota</taxon>
        <taxon>Fungi</taxon>
        <taxon>Dikarya</taxon>
        <taxon>Basidiomycota</taxon>
        <taxon>Agaricomycotina</taxon>
        <taxon>Agaricomycetes</taxon>
        <taxon>Gloeophyllales</taxon>
        <taxon>Gloeophyllaceae</taxon>
        <taxon>Neolentinus</taxon>
    </lineage>
</organism>
<dbReference type="Pfam" id="PF21202">
    <property type="entry name" value="SLX1_C"/>
    <property type="match status" value="1"/>
</dbReference>